<feature type="compositionally biased region" description="Low complexity" evidence="1">
    <location>
        <begin position="194"/>
        <end position="203"/>
    </location>
</feature>
<evidence type="ECO:0000313" key="2">
    <source>
        <dbReference type="EMBL" id="CAB4196327.1"/>
    </source>
</evidence>
<protein>
    <submittedName>
        <fullName evidence="2">Uncharacterized protein</fullName>
    </submittedName>
</protein>
<sequence>MNRAVLVSGLLLAGASSSWAVTSDTIGVAPYEAPASSSYAGVQTSLLELPAVDAPVMVFAPDPARTFAQVKNTTTWAEVICVNSSFPNNQNAIRQLRFEAAVGWSGVNATAGVYCIGPKGTQLALSEYSQPAENDPDSPDDANVYAAEPTPEPTPTPTPGIDFVGGDRNPSAPAYNPDQTPTPTPALVINDSFAAGTGAASTPTPIPDGIVVD</sequence>
<dbReference type="EMBL" id="LR797355">
    <property type="protein sequence ID" value="CAB4205222.1"/>
    <property type="molecule type" value="Genomic_DNA"/>
</dbReference>
<name>A0A6J5RPY0_9CAUD</name>
<organism evidence="2">
    <name type="scientific">uncultured Caudovirales phage</name>
    <dbReference type="NCBI Taxonomy" id="2100421"/>
    <lineage>
        <taxon>Viruses</taxon>
        <taxon>Duplodnaviria</taxon>
        <taxon>Heunggongvirae</taxon>
        <taxon>Uroviricota</taxon>
        <taxon>Caudoviricetes</taxon>
        <taxon>Peduoviridae</taxon>
        <taxon>Maltschvirus</taxon>
        <taxon>Maltschvirus maltsch</taxon>
    </lineage>
</organism>
<accession>A0A6J5RPY0</accession>
<gene>
    <name evidence="2" type="ORF">UFOVP1287_69</name>
    <name evidence="3" type="ORF">UFOVP1408_44</name>
</gene>
<proteinExistence type="predicted"/>
<reference evidence="2" key="1">
    <citation type="submission" date="2020-05" db="EMBL/GenBank/DDBJ databases">
        <authorList>
            <person name="Chiriac C."/>
            <person name="Salcher M."/>
            <person name="Ghai R."/>
            <person name="Kavagutti S V."/>
        </authorList>
    </citation>
    <scope>NUCLEOTIDE SEQUENCE</scope>
</reference>
<feature type="region of interest" description="Disordered" evidence="1">
    <location>
        <begin position="127"/>
        <end position="213"/>
    </location>
</feature>
<dbReference type="EMBL" id="LR797239">
    <property type="protein sequence ID" value="CAB4196327.1"/>
    <property type="molecule type" value="Genomic_DNA"/>
</dbReference>
<evidence type="ECO:0000256" key="1">
    <source>
        <dbReference type="SAM" id="MobiDB-lite"/>
    </source>
</evidence>
<evidence type="ECO:0000313" key="3">
    <source>
        <dbReference type="EMBL" id="CAB4205222.1"/>
    </source>
</evidence>